<evidence type="ECO:0000313" key="2">
    <source>
        <dbReference type="EMBL" id="GLQ34269.1"/>
    </source>
</evidence>
<proteinExistence type="predicted"/>
<comment type="caution">
    <text evidence="2">The sequence shown here is derived from an EMBL/GenBank/DDBJ whole genome shotgun (WGS) entry which is preliminary data.</text>
</comment>
<keyword evidence="3" id="KW-1185">Reference proteome</keyword>
<organism evidence="2 3">
    <name type="scientific">Amylibacter marinus</name>
    <dbReference type="NCBI Taxonomy" id="1475483"/>
    <lineage>
        <taxon>Bacteria</taxon>
        <taxon>Pseudomonadati</taxon>
        <taxon>Pseudomonadota</taxon>
        <taxon>Alphaproteobacteria</taxon>
        <taxon>Rhodobacterales</taxon>
        <taxon>Paracoccaceae</taxon>
        <taxon>Amylibacter</taxon>
    </lineage>
</organism>
<dbReference type="EMBL" id="BSNN01000002">
    <property type="protein sequence ID" value="GLQ34269.1"/>
    <property type="molecule type" value="Genomic_DNA"/>
</dbReference>
<feature type="compositionally biased region" description="Basic and acidic residues" evidence="1">
    <location>
        <begin position="102"/>
        <end position="111"/>
    </location>
</feature>
<reference evidence="3" key="1">
    <citation type="journal article" date="2019" name="Int. J. Syst. Evol. Microbiol.">
        <title>The Global Catalogue of Microorganisms (GCM) 10K type strain sequencing project: providing services to taxonomists for standard genome sequencing and annotation.</title>
        <authorList>
            <consortium name="The Broad Institute Genomics Platform"/>
            <consortium name="The Broad Institute Genome Sequencing Center for Infectious Disease"/>
            <person name="Wu L."/>
            <person name="Ma J."/>
        </authorList>
    </citation>
    <scope>NUCLEOTIDE SEQUENCE [LARGE SCALE GENOMIC DNA]</scope>
    <source>
        <strain evidence="3">NBRC 110140</strain>
    </source>
</reference>
<accession>A0ABQ5VSG0</accession>
<evidence type="ECO:0000256" key="1">
    <source>
        <dbReference type="SAM" id="MobiDB-lite"/>
    </source>
</evidence>
<dbReference type="RefSeq" id="WP_284375987.1">
    <property type="nucleotide sequence ID" value="NZ_BSNN01000002.1"/>
</dbReference>
<feature type="region of interest" description="Disordered" evidence="1">
    <location>
        <begin position="99"/>
        <end position="119"/>
    </location>
</feature>
<evidence type="ECO:0000313" key="3">
    <source>
        <dbReference type="Proteomes" id="UP001156694"/>
    </source>
</evidence>
<gene>
    <name evidence="2" type="ORF">GCM10007939_05520</name>
</gene>
<name>A0ABQ5VSG0_9RHOB</name>
<dbReference type="Proteomes" id="UP001156694">
    <property type="component" value="Unassembled WGS sequence"/>
</dbReference>
<protein>
    <submittedName>
        <fullName evidence="2">Uncharacterized protein</fullName>
    </submittedName>
</protein>
<sequence>MLHRIFDNFAQIALRLTLVLALGIAGGAHRVLQPIDDPDLLAYVQMGGDLADICGDDRGYAPHVACDVCNLIVCFEQNGMVWDTAHQAYVVQDWDSLPDQEPFSRPRDRARAIRAPPSV</sequence>